<dbReference type="GO" id="GO:0006357">
    <property type="term" value="P:regulation of transcription by RNA polymerase II"/>
    <property type="evidence" value="ECO:0007669"/>
    <property type="project" value="TreeGrafter"/>
</dbReference>
<evidence type="ECO:0000313" key="3">
    <source>
        <dbReference type="Ensembl" id="ENSEASP00005043982.1"/>
    </source>
</evidence>
<reference evidence="3" key="3">
    <citation type="submission" date="2025-09" db="UniProtKB">
        <authorList>
            <consortium name="Ensembl"/>
        </authorList>
    </citation>
    <scope>IDENTIFICATION</scope>
</reference>
<feature type="domain" description="AATF leucine zipper-containing" evidence="2">
    <location>
        <begin position="226"/>
        <end position="379"/>
    </location>
</feature>
<protein>
    <submittedName>
        <fullName evidence="3">Apoptosis antagonizing transcription factor</fullName>
    </submittedName>
</protein>
<feature type="compositionally biased region" description="Acidic residues" evidence="1">
    <location>
        <begin position="94"/>
        <end position="135"/>
    </location>
</feature>
<reference evidence="3" key="2">
    <citation type="submission" date="2025-08" db="UniProtKB">
        <authorList>
            <consortium name="Ensembl"/>
        </authorList>
    </citation>
    <scope>IDENTIFICATION</scope>
</reference>
<dbReference type="Proteomes" id="UP000694387">
    <property type="component" value="Chromosome 13"/>
</dbReference>
<feature type="region of interest" description="Disordered" evidence="1">
    <location>
        <begin position="65"/>
        <end position="214"/>
    </location>
</feature>
<evidence type="ECO:0000313" key="4">
    <source>
        <dbReference type="Proteomes" id="UP000694387"/>
    </source>
</evidence>
<reference evidence="3 4" key="1">
    <citation type="journal article" date="2020" name="Nat. Commun.">
        <title>Donkey genomes provide new insights into domestication and selection for coat color.</title>
        <authorList>
            <person name="Wang"/>
            <person name="C."/>
            <person name="Li"/>
            <person name="H."/>
            <person name="Guo"/>
            <person name="Y."/>
            <person name="Huang"/>
            <person name="J."/>
            <person name="Sun"/>
            <person name="Y."/>
            <person name="Min"/>
            <person name="J."/>
            <person name="Wang"/>
            <person name="J."/>
            <person name="Fang"/>
            <person name="X."/>
            <person name="Zhao"/>
            <person name="Z."/>
            <person name="Wang"/>
            <person name="S."/>
            <person name="Zhang"/>
            <person name="Y."/>
            <person name="Liu"/>
            <person name="Q."/>
            <person name="Jiang"/>
            <person name="Q."/>
            <person name="Wang"/>
            <person name="X."/>
            <person name="Guo"/>
            <person name="Y."/>
            <person name="Yang"/>
            <person name="C."/>
            <person name="Wang"/>
            <person name="Y."/>
            <person name="Tian"/>
            <person name="F."/>
            <person name="Zhuang"/>
            <person name="G."/>
            <person name="Fan"/>
            <person name="Y."/>
            <person name="Gao"/>
            <person name="Q."/>
            <person name="Li"/>
            <person name="Y."/>
            <person name="Ju"/>
            <person name="Z."/>
            <person name="Li"/>
            <person name="J."/>
            <person name="Li"/>
            <person name="R."/>
            <person name="Hou"/>
            <person name="M."/>
            <person name="Yang"/>
            <person name="G."/>
            <person name="Liu"/>
            <person name="G."/>
            <person name="Liu"/>
            <person name="W."/>
            <person name="Guo"/>
            <person name="J."/>
            <person name="Pan"/>
            <person name="S."/>
            <person name="Fan"/>
            <person name="G."/>
            <person name="Zhang"/>
            <person name="W."/>
            <person name="Zhang"/>
            <person name="R."/>
            <person name="Yu"/>
            <person name="J."/>
            <person name="Zhang"/>
            <person name="X."/>
            <person name="Yin"/>
            <person name="Q."/>
            <person name="Ji"/>
            <person name="C."/>
            <person name="Jin"/>
            <person name="Y."/>
            <person name="Yue"/>
            <person name="G."/>
            <person name="Liu"/>
            <person name="M."/>
            <person name="Xu"/>
            <person name="J."/>
            <person name="Liu"/>
            <person name="S."/>
            <person name="Jordana"/>
            <person name="J."/>
            <person name="Noce"/>
            <person name="A."/>
            <person name="Amills"/>
            <person name="M."/>
            <person name="Wu"/>
            <person name="D.D."/>
            <person name="Li"/>
            <person name="S."/>
            <person name="Zhou"/>
            <person name="X. and Zhong"/>
            <person name="J."/>
        </authorList>
    </citation>
    <scope>NUCLEOTIDE SEQUENCE [LARGE SCALE GENOMIC DNA]</scope>
</reference>
<dbReference type="AlphaFoldDB" id="A0A9L0J1T5"/>
<feature type="compositionally biased region" description="Acidic residues" evidence="1">
    <location>
        <begin position="322"/>
        <end position="334"/>
    </location>
</feature>
<proteinExistence type="predicted"/>
<dbReference type="GeneTree" id="ENSGT00390000000288"/>
<keyword evidence="4" id="KW-1185">Reference proteome</keyword>
<feature type="compositionally biased region" description="Polar residues" evidence="1">
    <location>
        <begin position="145"/>
        <end position="160"/>
    </location>
</feature>
<name>A0A9L0J1T5_EQUAS</name>
<feature type="region of interest" description="Disordered" evidence="1">
    <location>
        <begin position="322"/>
        <end position="344"/>
    </location>
</feature>
<dbReference type="PANTHER" id="PTHR15565">
    <property type="entry name" value="AATF PROTEIN APOPTOSIS ANTAGONIZING TRANSCRIPTION FACTOR"/>
    <property type="match status" value="1"/>
</dbReference>
<sequence>MARPQPLALQLEQLLNPRPREADPEADPEEATAARVIDRFDEGEDGKGDFPAVGSIRKLASASLLDTDKRYSGKTTSRKAWKEDHWEQTLPGSSDEEISDEEESDDGDSEGLGLEESDEDAMSAAEEQECGDDGDSSLGRKKNSRSGSVTMPGFSVQSISDFEKFTEGMDDVGSSEEEEDEEESGVEEGDGEEDVEGESEEDRGEDRNSEDDGVVMTFSSVKVSEEVEKGRAVKNQIALWDQLLEGRIKLQKALLTTNQLPQPDVFPIFKDKGGPEFASALKNSHKALKALLRSLVDLQEELLFQYPDTRYLVDGTKPKVESEEEISSEDEELVEEKQRRRRAPAKRKLAMDDYPGFMAKRFADFTVYRNHTLQKWHDKTKLASGKLGKGFGAFERSILTQIDHILMDKERLLRRTQTKRSVYRVLGKPEPAAQPVPESLPGQPEILPEAPANAHLKDLDEEIFDDDDFYHQVSCP</sequence>
<feature type="compositionally biased region" description="Acidic residues" evidence="1">
    <location>
        <begin position="168"/>
        <end position="213"/>
    </location>
</feature>
<dbReference type="InterPro" id="IPR039223">
    <property type="entry name" value="AATF/Bfr2"/>
</dbReference>
<dbReference type="PANTHER" id="PTHR15565:SF0">
    <property type="entry name" value="PROTEIN AATF"/>
    <property type="match status" value="1"/>
</dbReference>
<organism evidence="3 4">
    <name type="scientific">Equus asinus</name>
    <name type="common">Donkey</name>
    <name type="synonym">Equus africanus asinus</name>
    <dbReference type="NCBI Taxonomy" id="9793"/>
    <lineage>
        <taxon>Eukaryota</taxon>
        <taxon>Metazoa</taxon>
        <taxon>Chordata</taxon>
        <taxon>Craniata</taxon>
        <taxon>Vertebrata</taxon>
        <taxon>Euteleostomi</taxon>
        <taxon>Mammalia</taxon>
        <taxon>Eutheria</taxon>
        <taxon>Laurasiatheria</taxon>
        <taxon>Perissodactyla</taxon>
        <taxon>Equidae</taxon>
        <taxon>Equus</taxon>
    </lineage>
</organism>
<evidence type="ECO:0000259" key="2">
    <source>
        <dbReference type="Pfam" id="PF13339"/>
    </source>
</evidence>
<accession>A0A9L0J1T5</accession>
<dbReference type="GO" id="GO:0005730">
    <property type="term" value="C:nucleolus"/>
    <property type="evidence" value="ECO:0007669"/>
    <property type="project" value="TreeGrafter"/>
</dbReference>
<gene>
    <name evidence="3" type="primary">AATF</name>
</gene>
<dbReference type="Ensembl" id="ENSEAST00005049141.1">
    <property type="protein sequence ID" value="ENSEASP00005043982.1"/>
    <property type="gene ID" value="ENSEASG00005002109.2"/>
</dbReference>
<evidence type="ECO:0000256" key="1">
    <source>
        <dbReference type="SAM" id="MobiDB-lite"/>
    </source>
</evidence>
<feature type="region of interest" description="Disordered" evidence="1">
    <location>
        <begin position="428"/>
        <end position="448"/>
    </location>
</feature>
<dbReference type="InterPro" id="IPR025160">
    <property type="entry name" value="AATF"/>
</dbReference>
<dbReference type="Pfam" id="PF13339">
    <property type="entry name" value="AATF-Che1"/>
    <property type="match status" value="1"/>
</dbReference>